<feature type="region of interest" description="Disordered" evidence="2">
    <location>
        <begin position="1"/>
        <end position="20"/>
    </location>
</feature>
<dbReference type="PROSITE" id="PS50102">
    <property type="entry name" value="RRM"/>
    <property type="match status" value="1"/>
</dbReference>
<dbReference type="Pfam" id="PF00076">
    <property type="entry name" value="RRM_1"/>
    <property type="match status" value="1"/>
</dbReference>
<dbReference type="EMBL" id="DF845122">
    <property type="protein sequence ID" value="GAT48961.1"/>
    <property type="molecule type" value="Genomic_DNA"/>
</dbReference>
<evidence type="ECO:0000313" key="5">
    <source>
        <dbReference type="Proteomes" id="UP000815677"/>
    </source>
</evidence>
<keyword evidence="5" id="KW-1185">Reference proteome</keyword>
<dbReference type="Proteomes" id="UP000815677">
    <property type="component" value="Unassembled WGS sequence"/>
</dbReference>
<feature type="compositionally biased region" description="Basic and acidic residues" evidence="2">
    <location>
        <begin position="191"/>
        <end position="255"/>
    </location>
</feature>
<organism evidence="4 5">
    <name type="scientific">Mycena chlorophos</name>
    <name type="common">Agaric fungus</name>
    <name type="synonym">Agaricus chlorophos</name>
    <dbReference type="NCBI Taxonomy" id="658473"/>
    <lineage>
        <taxon>Eukaryota</taxon>
        <taxon>Fungi</taxon>
        <taxon>Dikarya</taxon>
        <taxon>Basidiomycota</taxon>
        <taxon>Agaricomycotina</taxon>
        <taxon>Agaricomycetes</taxon>
        <taxon>Agaricomycetidae</taxon>
        <taxon>Agaricales</taxon>
        <taxon>Marasmiineae</taxon>
        <taxon>Mycenaceae</taxon>
        <taxon>Mycena</taxon>
    </lineage>
</organism>
<evidence type="ECO:0000313" key="4">
    <source>
        <dbReference type="EMBL" id="GAT48961.1"/>
    </source>
</evidence>
<dbReference type="SUPFAM" id="SSF54928">
    <property type="entry name" value="RNA-binding domain, RBD"/>
    <property type="match status" value="1"/>
</dbReference>
<dbReference type="CDD" id="cd00590">
    <property type="entry name" value="RRM_SF"/>
    <property type="match status" value="1"/>
</dbReference>
<dbReference type="InterPro" id="IPR012677">
    <property type="entry name" value="Nucleotide-bd_a/b_plait_sf"/>
</dbReference>
<feature type="compositionally biased region" description="Low complexity" evidence="2">
    <location>
        <begin position="154"/>
        <end position="164"/>
    </location>
</feature>
<evidence type="ECO:0000256" key="1">
    <source>
        <dbReference type="PROSITE-ProRule" id="PRU00176"/>
    </source>
</evidence>
<reference evidence="4" key="1">
    <citation type="submission" date="2014-09" db="EMBL/GenBank/DDBJ databases">
        <title>Genome sequence of the luminous mushroom Mycena chlorophos for searching fungal bioluminescence genes.</title>
        <authorList>
            <person name="Tanaka Y."/>
            <person name="Kasuga D."/>
            <person name="Oba Y."/>
            <person name="Hase S."/>
            <person name="Sato K."/>
            <person name="Oba Y."/>
            <person name="Sakakibara Y."/>
        </authorList>
    </citation>
    <scope>NUCLEOTIDE SEQUENCE</scope>
</reference>
<name>A0ABQ0LD27_MYCCL</name>
<evidence type="ECO:0000259" key="3">
    <source>
        <dbReference type="PROSITE" id="PS50102"/>
    </source>
</evidence>
<dbReference type="InterPro" id="IPR000504">
    <property type="entry name" value="RRM_dom"/>
</dbReference>
<feature type="region of interest" description="Disordered" evidence="2">
    <location>
        <begin position="148"/>
        <end position="255"/>
    </location>
</feature>
<dbReference type="PANTHER" id="PTHR48034">
    <property type="entry name" value="TRANSFORMER-2 SEX-DETERMINING PROTEIN-RELATED"/>
    <property type="match status" value="1"/>
</dbReference>
<proteinExistence type="predicted"/>
<sequence length="255" mass="29403">MGLVAALPTKTTTTTTATARPRPAPFFRLRSKRARQSPSHRQCSTVDAAQVQVAQRLSKDTVRTGQRTNPGNNLHVSPLVPSLTSHTLEGIFSRVGRVSNCEVVQDPHTRESRGFAFVTMDSPEEADAAIAALNGTVLEGVVLRVTKARRGRARTPTPGTYRGPPKTDRRRSRTRSRSRSPARRRSRSPAYHREYRPRPYDSRYRDRVRDDYYDRDRDRGSRYDERRREGRDYRDTRGYDQERKRDDRRGWGGRY</sequence>
<feature type="compositionally biased region" description="Basic residues" evidence="2">
    <location>
        <begin position="168"/>
        <end position="187"/>
    </location>
</feature>
<evidence type="ECO:0000256" key="2">
    <source>
        <dbReference type="SAM" id="MobiDB-lite"/>
    </source>
</evidence>
<gene>
    <name evidence="4" type="ORF">MCHLO_06325</name>
</gene>
<accession>A0ABQ0LD27</accession>
<dbReference type="SMART" id="SM00360">
    <property type="entry name" value="RRM"/>
    <property type="match status" value="1"/>
</dbReference>
<dbReference type="InterPro" id="IPR050441">
    <property type="entry name" value="RBM"/>
</dbReference>
<protein>
    <recommendedName>
        <fullName evidence="3">RRM domain-containing protein</fullName>
    </recommendedName>
</protein>
<dbReference type="InterPro" id="IPR035979">
    <property type="entry name" value="RBD_domain_sf"/>
</dbReference>
<dbReference type="Gene3D" id="3.30.70.330">
    <property type="match status" value="1"/>
</dbReference>
<keyword evidence="1" id="KW-0694">RNA-binding</keyword>
<feature type="domain" description="RRM" evidence="3">
    <location>
        <begin position="72"/>
        <end position="150"/>
    </location>
</feature>